<organism evidence="2 3">
    <name type="scientific">Branchiostoma lanceolatum</name>
    <name type="common">Common lancelet</name>
    <name type="synonym">Amphioxus lanceolatum</name>
    <dbReference type="NCBI Taxonomy" id="7740"/>
    <lineage>
        <taxon>Eukaryota</taxon>
        <taxon>Metazoa</taxon>
        <taxon>Chordata</taxon>
        <taxon>Cephalochordata</taxon>
        <taxon>Leptocardii</taxon>
        <taxon>Amphioxiformes</taxon>
        <taxon>Branchiostomatidae</taxon>
        <taxon>Branchiostoma</taxon>
    </lineage>
</organism>
<evidence type="ECO:0000256" key="1">
    <source>
        <dbReference type="SAM" id="MobiDB-lite"/>
    </source>
</evidence>
<evidence type="ECO:0000313" key="2">
    <source>
        <dbReference type="EMBL" id="CAH1233497.1"/>
    </source>
</evidence>
<dbReference type="InterPro" id="IPR040099">
    <property type="entry name" value="ZZEF1"/>
</dbReference>
<dbReference type="AlphaFoldDB" id="A0A8J9VBL4"/>
<proteinExistence type="predicted"/>
<dbReference type="EMBL" id="OV696686">
    <property type="protein sequence ID" value="CAH1233497.1"/>
    <property type="molecule type" value="Genomic_DNA"/>
</dbReference>
<gene>
    <name evidence="2" type="primary">ZZEF1</name>
    <name evidence="2" type="ORF">BLAG_LOCUS2250</name>
</gene>
<evidence type="ECO:0000313" key="3">
    <source>
        <dbReference type="Proteomes" id="UP000838412"/>
    </source>
</evidence>
<feature type="compositionally biased region" description="Low complexity" evidence="1">
    <location>
        <begin position="250"/>
        <end position="264"/>
    </location>
</feature>
<reference evidence="2" key="1">
    <citation type="submission" date="2022-01" db="EMBL/GenBank/DDBJ databases">
        <authorList>
            <person name="Braso-Vives M."/>
        </authorList>
    </citation>
    <scope>NUCLEOTIDE SEQUENCE</scope>
</reference>
<dbReference type="PANTHER" id="PTHR22772:SF4">
    <property type="entry name" value="ZINC FINGER ZZ-TYPE AND EF-HAND DOMAIN-CONTAINING PROTEIN 1"/>
    <property type="match status" value="1"/>
</dbReference>
<dbReference type="Proteomes" id="UP000838412">
    <property type="component" value="Chromosome 1"/>
</dbReference>
<accession>A0A8J9VBL4</accession>
<sequence length="821" mass="91657">MPDQTVAAPVEHPLQQWRPLLNTRFSKSLDSLPTDLSLSHSLCQTRQWRPLLNTRFSKSLDSLPTDLSLSHVFALFVMAGFPEVLCPGSQALLQDNGGDVKPVVVVKHFSEKGEVMVMDVRSRRRKTVKDYQLDYQVQQEPVLDGERFGKLLTILSGVSREVSESREDRNRVERVWVLALTLKAVLLCIKNDKNGTCTQDLVEQGLCPALVQLASKGTGFSRQWLLKDLEVLGVTLYRPEKPNTEEKGASETSSESEATPASKEATPDLPVAQGLDPCEGLDEATKICFQITHEALGAPMPILRAIYELHGKQTNDLLDEVQKCFDGDAFHASEEVRKMAAKWQPKVEHTPEDFESRATDVGVIPFIPLPMKPSAHLVAVEEPTTCGEKLIKTSEAELRDSYEKQQRSKSSALLKKEVQTHGKAASRKYLYQVNMAVATLYARHVLCSVLANWPESSTIKSETLGFPPGLETHLASLLDLLQRVVEKDDFQQVVENVVTHCGSEMLAVFAKATCQFMEETNLATETKESSHPYKSNTEITDKVPDVATETKESAHPYKSNTEITDKVHIPNAVFLSVRFDPQCHTEEDCDELAMSSSKDLKQDRHVFSGPHNKWAGFDIPGDTLYYKFEGDSSSNLWGFRFTVTGGRSGRFNTGYVILNTLLSKSTVFSHLPIKLLWEWLVQVACRQTSQQRLKVVELLLRILTACSLRSYGNAPPNQDIDLSLLKPLWKLYSTMPDNTDSSATILPPLQRALTELFILAEDLAMEWGIEDNYLLQVMNEDAFRKSAAQGLRNVAAISLAIKYKNKATEALERAPATPKAP</sequence>
<protein>
    <submittedName>
        <fullName evidence="2">ZZEF1 protein</fullName>
    </submittedName>
</protein>
<keyword evidence="3" id="KW-1185">Reference proteome</keyword>
<feature type="compositionally biased region" description="Basic and acidic residues" evidence="1">
    <location>
        <begin position="240"/>
        <end position="249"/>
    </location>
</feature>
<dbReference type="OrthoDB" id="661148at2759"/>
<feature type="region of interest" description="Disordered" evidence="1">
    <location>
        <begin position="240"/>
        <end position="275"/>
    </location>
</feature>
<dbReference type="PANTHER" id="PTHR22772">
    <property type="entry name" value="NOVEL ZZ TYPE ZINC FINGER DOMAIN CONTAINING PROTEIN"/>
    <property type="match status" value="1"/>
</dbReference>
<name>A0A8J9VBL4_BRALA</name>